<dbReference type="Proteomes" id="UP000245207">
    <property type="component" value="Unassembled WGS sequence"/>
</dbReference>
<name>A0A2U1N1C7_ARTAN</name>
<proteinExistence type="predicted"/>
<dbReference type="AlphaFoldDB" id="A0A2U1N1C7"/>
<comment type="caution">
    <text evidence="1">The sequence shown here is derived from an EMBL/GenBank/DDBJ whole genome shotgun (WGS) entry which is preliminary data.</text>
</comment>
<gene>
    <name evidence="1" type="ORF">CTI12_AA316610</name>
</gene>
<evidence type="ECO:0000313" key="1">
    <source>
        <dbReference type="EMBL" id="PWA67293.1"/>
    </source>
</evidence>
<keyword evidence="2" id="KW-1185">Reference proteome</keyword>
<reference evidence="1 2" key="1">
    <citation type="journal article" date="2018" name="Mol. Plant">
        <title>The genome of Artemisia annua provides insight into the evolution of Asteraceae family and artemisinin biosynthesis.</title>
        <authorList>
            <person name="Shen Q."/>
            <person name="Zhang L."/>
            <person name="Liao Z."/>
            <person name="Wang S."/>
            <person name="Yan T."/>
            <person name="Shi P."/>
            <person name="Liu M."/>
            <person name="Fu X."/>
            <person name="Pan Q."/>
            <person name="Wang Y."/>
            <person name="Lv Z."/>
            <person name="Lu X."/>
            <person name="Zhang F."/>
            <person name="Jiang W."/>
            <person name="Ma Y."/>
            <person name="Chen M."/>
            <person name="Hao X."/>
            <person name="Li L."/>
            <person name="Tang Y."/>
            <person name="Lv G."/>
            <person name="Zhou Y."/>
            <person name="Sun X."/>
            <person name="Brodelius P.E."/>
            <person name="Rose J.K.C."/>
            <person name="Tang K."/>
        </authorList>
    </citation>
    <scope>NUCLEOTIDE SEQUENCE [LARGE SCALE GENOMIC DNA]</scope>
    <source>
        <strain evidence="2">cv. Huhao1</strain>
        <tissue evidence="1">Leaf</tissue>
    </source>
</reference>
<protein>
    <submittedName>
        <fullName evidence="1">Uncharacterized protein</fullName>
    </submittedName>
</protein>
<sequence>MVTFGMNLDTLIITNLYLPFIPNFSPKLIICASITSSMANNNETPHLTELKNVSGCQELHKAFKFLYGHEHVEDEAFIRFLAQKRDELQSTIEQKTARLAELWDLNHDDEESAGDVYDCEHKVLVRLRGRLEVIRALLFELRQGLTEKEENISILDVYG</sequence>
<organism evidence="1 2">
    <name type="scientific">Artemisia annua</name>
    <name type="common">Sweet wormwood</name>
    <dbReference type="NCBI Taxonomy" id="35608"/>
    <lineage>
        <taxon>Eukaryota</taxon>
        <taxon>Viridiplantae</taxon>
        <taxon>Streptophyta</taxon>
        <taxon>Embryophyta</taxon>
        <taxon>Tracheophyta</taxon>
        <taxon>Spermatophyta</taxon>
        <taxon>Magnoliopsida</taxon>
        <taxon>eudicotyledons</taxon>
        <taxon>Gunneridae</taxon>
        <taxon>Pentapetalae</taxon>
        <taxon>asterids</taxon>
        <taxon>campanulids</taxon>
        <taxon>Asterales</taxon>
        <taxon>Asteraceae</taxon>
        <taxon>Asteroideae</taxon>
        <taxon>Anthemideae</taxon>
        <taxon>Artemisiinae</taxon>
        <taxon>Artemisia</taxon>
    </lineage>
</organism>
<evidence type="ECO:0000313" key="2">
    <source>
        <dbReference type="Proteomes" id="UP000245207"/>
    </source>
</evidence>
<accession>A0A2U1N1C7</accession>
<dbReference type="EMBL" id="PKPP01003859">
    <property type="protein sequence ID" value="PWA67293.1"/>
    <property type="molecule type" value="Genomic_DNA"/>
</dbReference>